<protein>
    <submittedName>
        <fullName evidence="2">Uncharacterized protein</fullName>
    </submittedName>
</protein>
<keyword evidence="1" id="KW-0812">Transmembrane</keyword>
<keyword evidence="3" id="KW-1185">Reference proteome</keyword>
<feature type="transmembrane region" description="Helical" evidence="1">
    <location>
        <begin position="181"/>
        <end position="200"/>
    </location>
</feature>
<accession>A0A8H5GEF9</accession>
<name>A0A8H5GEF9_9AGAR</name>
<feature type="transmembrane region" description="Helical" evidence="1">
    <location>
        <begin position="51"/>
        <end position="69"/>
    </location>
</feature>
<dbReference type="EMBL" id="JAACJO010000001">
    <property type="protein sequence ID" value="KAF5363280.1"/>
    <property type="molecule type" value="Genomic_DNA"/>
</dbReference>
<feature type="transmembrane region" description="Helical" evidence="1">
    <location>
        <begin position="12"/>
        <end position="39"/>
    </location>
</feature>
<dbReference type="OrthoDB" id="2756618at2759"/>
<evidence type="ECO:0000256" key="1">
    <source>
        <dbReference type="SAM" id="Phobius"/>
    </source>
</evidence>
<dbReference type="AlphaFoldDB" id="A0A8H5GEF9"/>
<dbReference type="Proteomes" id="UP000559027">
    <property type="component" value="Unassembled WGS sequence"/>
</dbReference>
<keyword evidence="1" id="KW-0472">Membrane</keyword>
<organism evidence="2 3">
    <name type="scientific">Leucocoprinus leucothites</name>
    <dbReference type="NCBI Taxonomy" id="201217"/>
    <lineage>
        <taxon>Eukaryota</taxon>
        <taxon>Fungi</taxon>
        <taxon>Dikarya</taxon>
        <taxon>Basidiomycota</taxon>
        <taxon>Agaricomycotina</taxon>
        <taxon>Agaricomycetes</taxon>
        <taxon>Agaricomycetidae</taxon>
        <taxon>Agaricales</taxon>
        <taxon>Agaricineae</taxon>
        <taxon>Agaricaceae</taxon>
        <taxon>Leucocoprinus</taxon>
    </lineage>
</organism>
<evidence type="ECO:0000313" key="2">
    <source>
        <dbReference type="EMBL" id="KAF5363280.1"/>
    </source>
</evidence>
<reference evidence="2 3" key="1">
    <citation type="journal article" date="2020" name="ISME J.">
        <title>Uncovering the hidden diversity of litter-decomposition mechanisms in mushroom-forming fungi.</title>
        <authorList>
            <person name="Floudas D."/>
            <person name="Bentzer J."/>
            <person name="Ahren D."/>
            <person name="Johansson T."/>
            <person name="Persson P."/>
            <person name="Tunlid A."/>
        </authorList>
    </citation>
    <scope>NUCLEOTIDE SEQUENCE [LARGE SCALE GENOMIC DNA]</scope>
    <source>
        <strain evidence="2 3">CBS 146.42</strain>
    </source>
</reference>
<feature type="transmembrane region" description="Helical" evidence="1">
    <location>
        <begin position="206"/>
        <end position="225"/>
    </location>
</feature>
<feature type="transmembrane region" description="Helical" evidence="1">
    <location>
        <begin position="89"/>
        <end position="106"/>
    </location>
</feature>
<sequence length="254" mass="27685">MSDIQSRHTISIFVASLFTEGLLYGTHAFIFGITLFIALGSKPRRFANGKLIVKISSLMMLSSTIHLIIDSIQVFDAIMTPRTLEELQAFSLHSGLAMASVSWYIVQVMIGDGVLAWRCYILYDRTVWVVLPGLVVLLLDAGILLIVKINPILPQGMHAIWIPVFLTLSICLHIGYTESGAIYTVTATIMLVCAVVGSPGQFVLGAAIPPLIGICFCLMVLQVHVHHSSEGGEMSSVGMTANLTIPWAKSKEER</sequence>
<feature type="transmembrane region" description="Helical" evidence="1">
    <location>
        <begin position="159"/>
        <end position="176"/>
    </location>
</feature>
<evidence type="ECO:0000313" key="3">
    <source>
        <dbReference type="Proteomes" id="UP000559027"/>
    </source>
</evidence>
<proteinExistence type="predicted"/>
<keyword evidence="1" id="KW-1133">Transmembrane helix</keyword>
<comment type="caution">
    <text evidence="2">The sequence shown here is derived from an EMBL/GenBank/DDBJ whole genome shotgun (WGS) entry which is preliminary data.</text>
</comment>
<gene>
    <name evidence="2" type="ORF">D9756_000052</name>
</gene>
<feature type="transmembrane region" description="Helical" evidence="1">
    <location>
        <begin position="127"/>
        <end position="147"/>
    </location>
</feature>